<evidence type="ECO:0000313" key="3">
    <source>
        <dbReference type="Proteomes" id="UP000030853"/>
    </source>
</evidence>
<gene>
    <name evidence="2" type="ORF">QU24_10200</name>
</gene>
<sequence>MTGKAEAKLNEAAGAVEEKIGEVTGSRKHQARGAARRYPAQASYAVQDAADCVVKSVRENPATGLAVAASIGIIVGFLLGRK</sequence>
<feature type="transmembrane region" description="Helical" evidence="1">
    <location>
        <begin position="62"/>
        <end position="80"/>
    </location>
</feature>
<evidence type="ECO:0000256" key="1">
    <source>
        <dbReference type="SAM" id="Phobius"/>
    </source>
</evidence>
<accession>A0A0B1R6F3</accession>
<keyword evidence="1" id="KW-0812">Transmembrane</keyword>
<dbReference type="AlphaFoldDB" id="A0A0B1R6F3"/>
<name>A0A0B1R6F3_9GAMM</name>
<dbReference type="Proteomes" id="UP000030853">
    <property type="component" value="Unassembled WGS sequence"/>
</dbReference>
<protein>
    <recommendedName>
        <fullName evidence="4">CsbD family protein</fullName>
    </recommendedName>
</protein>
<proteinExistence type="predicted"/>
<dbReference type="RefSeq" id="WP_039330626.1">
    <property type="nucleotide sequence ID" value="NZ_JTJJ01000034.1"/>
</dbReference>
<dbReference type="EMBL" id="JTJJ01000034">
    <property type="protein sequence ID" value="KHJ68184.1"/>
    <property type="molecule type" value="Genomic_DNA"/>
</dbReference>
<dbReference type="InterPro" id="IPR036629">
    <property type="entry name" value="YjbJ_sf"/>
</dbReference>
<reference evidence="2 3" key="1">
    <citation type="submission" date="2014-11" db="EMBL/GenBank/DDBJ databases">
        <title>Genome sequencing of Pantoea rodasii ND03.</title>
        <authorList>
            <person name="Muhamad Yunos N.Y."/>
            <person name="Chan K.-G."/>
        </authorList>
    </citation>
    <scope>NUCLEOTIDE SEQUENCE [LARGE SCALE GENOMIC DNA]</scope>
    <source>
        <strain evidence="2 3">ND03</strain>
    </source>
</reference>
<keyword evidence="1" id="KW-0472">Membrane</keyword>
<evidence type="ECO:0008006" key="4">
    <source>
        <dbReference type="Google" id="ProtNLM"/>
    </source>
</evidence>
<keyword evidence="1" id="KW-1133">Transmembrane helix</keyword>
<comment type="caution">
    <text evidence="2">The sequence shown here is derived from an EMBL/GenBank/DDBJ whole genome shotgun (WGS) entry which is preliminary data.</text>
</comment>
<dbReference type="SUPFAM" id="SSF69047">
    <property type="entry name" value="Hypothetical protein YjbJ"/>
    <property type="match status" value="1"/>
</dbReference>
<evidence type="ECO:0000313" key="2">
    <source>
        <dbReference type="EMBL" id="KHJ68184.1"/>
    </source>
</evidence>
<organism evidence="2 3">
    <name type="scientific">Pantoea rodasii</name>
    <dbReference type="NCBI Taxonomy" id="1076549"/>
    <lineage>
        <taxon>Bacteria</taxon>
        <taxon>Pseudomonadati</taxon>
        <taxon>Pseudomonadota</taxon>
        <taxon>Gammaproteobacteria</taxon>
        <taxon>Enterobacterales</taxon>
        <taxon>Erwiniaceae</taxon>
        <taxon>Pantoea</taxon>
    </lineage>
</organism>